<organism evidence="1 2">
    <name type="scientific">Dioscorea alata</name>
    <name type="common">Purple yam</name>
    <dbReference type="NCBI Taxonomy" id="55571"/>
    <lineage>
        <taxon>Eukaryota</taxon>
        <taxon>Viridiplantae</taxon>
        <taxon>Streptophyta</taxon>
        <taxon>Embryophyta</taxon>
        <taxon>Tracheophyta</taxon>
        <taxon>Spermatophyta</taxon>
        <taxon>Magnoliopsida</taxon>
        <taxon>Liliopsida</taxon>
        <taxon>Dioscoreales</taxon>
        <taxon>Dioscoreaceae</taxon>
        <taxon>Dioscorea</taxon>
    </lineage>
</organism>
<protein>
    <submittedName>
        <fullName evidence="1">Uncharacterized protein</fullName>
    </submittedName>
</protein>
<keyword evidence="2" id="KW-1185">Reference proteome</keyword>
<reference evidence="2" key="1">
    <citation type="journal article" date="2022" name="Nat. Commun.">
        <title>Chromosome evolution and the genetic basis of agronomically important traits in greater yam.</title>
        <authorList>
            <person name="Bredeson J.V."/>
            <person name="Lyons J.B."/>
            <person name="Oniyinde I.O."/>
            <person name="Okereke N.R."/>
            <person name="Kolade O."/>
            <person name="Nnabue I."/>
            <person name="Nwadili C.O."/>
            <person name="Hribova E."/>
            <person name="Parker M."/>
            <person name="Nwogha J."/>
            <person name="Shu S."/>
            <person name="Carlson J."/>
            <person name="Kariba R."/>
            <person name="Muthemba S."/>
            <person name="Knop K."/>
            <person name="Barton G.J."/>
            <person name="Sherwood A.V."/>
            <person name="Lopez-Montes A."/>
            <person name="Asiedu R."/>
            <person name="Jamnadass R."/>
            <person name="Muchugi A."/>
            <person name="Goodstein D."/>
            <person name="Egesi C.N."/>
            <person name="Featherston J."/>
            <person name="Asfaw A."/>
            <person name="Simpson G.G."/>
            <person name="Dolezel J."/>
            <person name="Hendre P.S."/>
            <person name="Van Deynze A."/>
            <person name="Kumar P.L."/>
            <person name="Obidiegwu J.E."/>
            <person name="Bhattacharjee R."/>
            <person name="Rokhsar D.S."/>
        </authorList>
    </citation>
    <scope>NUCLEOTIDE SEQUENCE [LARGE SCALE GENOMIC DNA]</scope>
    <source>
        <strain evidence="2">cv. TDa95/00328</strain>
    </source>
</reference>
<accession>A0ACB7VQS2</accession>
<dbReference type="Proteomes" id="UP000827976">
    <property type="component" value="Chromosome 7"/>
</dbReference>
<dbReference type="EMBL" id="CM037017">
    <property type="protein sequence ID" value="KAH7676821.1"/>
    <property type="molecule type" value="Genomic_DNA"/>
</dbReference>
<name>A0ACB7VQS2_DIOAL</name>
<gene>
    <name evidence="1" type="ORF">IHE45_07G042500</name>
</gene>
<evidence type="ECO:0000313" key="2">
    <source>
        <dbReference type="Proteomes" id="UP000827976"/>
    </source>
</evidence>
<proteinExistence type="predicted"/>
<comment type="caution">
    <text evidence="1">The sequence shown here is derived from an EMBL/GenBank/DDBJ whole genome shotgun (WGS) entry which is preliminary data.</text>
</comment>
<evidence type="ECO:0000313" key="1">
    <source>
        <dbReference type="EMBL" id="KAH7676821.1"/>
    </source>
</evidence>
<sequence>MKSKVPQSGPSVDTPNGERDESQPIMLLICLWILAPLAALVTGMKDLWTTKNCVKKKKKLEESLILKGITSE</sequence>